<comment type="caution">
    <text evidence="3">The sequence shown here is derived from an EMBL/GenBank/DDBJ whole genome shotgun (WGS) entry which is preliminary data.</text>
</comment>
<dbReference type="RefSeq" id="WP_337335671.1">
    <property type="nucleotide sequence ID" value="NZ_JBBDHC010000013.1"/>
</dbReference>
<feature type="chain" id="PRO_5043757241" description="Lipoprotein" evidence="2">
    <location>
        <begin position="21"/>
        <end position="71"/>
    </location>
</feature>
<dbReference type="EMBL" id="JBBDHC010000013">
    <property type="protein sequence ID" value="MEJ1249952.1"/>
    <property type="molecule type" value="Genomic_DNA"/>
</dbReference>
<accession>A0AAW9R759</accession>
<evidence type="ECO:0000256" key="2">
    <source>
        <dbReference type="SAM" id="SignalP"/>
    </source>
</evidence>
<feature type="signal peptide" evidence="2">
    <location>
        <begin position="1"/>
        <end position="20"/>
    </location>
</feature>
<evidence type="ECO:0000313" key="4">
    <source>
        <dbReference type="Proteomes" id="UP001364472"/>
    </source>
</evidence>
<feature type="region of interest" description="Disordered" evidence="1">
    <location>
        <begin position="52"/>
        <end position="71"/>
    </location>
</feature>
<evidence type="ECO:0000313" key="3">
    <source>
        <dbReference type="EMBL" id="MEJ1249952.1"/>
    </source>
</evidence>
<sequence length="71" mass="7735">MSIRLAGLAALLLASALLPACGSSEPPPPPKDEHKALQRAIQEPIDRARAVEGQLQEQQKARQRQLDAQEQ</sequence>
<evidence type="ECO:0008006" key="5">
    <source>
        <dbReference type="Google" id="ProtNLM"/>
    </source>
</evidence>
<gene>
    <name evidence="3" type="ORF">WB794_09740</name>
</gene>
<dbReference type="Proteomes" id="UP001364472">
    <property type="component" value="Unassembled WGS sequence"/>
</dbReference>
<name>A0AAW9R759_9GAMM</name>
<dbReference type="AlphaFoldDB" id="A0AAW9R759"/>
<evidence type="ECO:0000256" key="1">
    <source>
        <dbReference type="SAM" id="MobiDB-lite"/>
    </source>
</evidence>
<keyword evidence="2" id="KW-0732">Signal</keyword>
<organism evidence="3 4">
    <name type="scientific">Denitratimonas tolerans</name>
    <dbReference type="NCBI Taxonomy" id="1338420"/>
    <lineage>
        <taxon>Bacteria</taxon>
        <taxon>Pseudomonadati</taxon>
        <taxon>Pseudomonadota</taxon>
        <taxon>Gammaproteobacteria</taxon>
        <taxon>Lysobacterales</taxon>
        <taxon>Lysobacteraceae</taxon>
        <taxon>Denitratimonas</taxon>
    </lineage>
</organism>
<reference evidence="3 4" key="1">
    <citation type="journal article" date="2016" name="Antonie Van Leeuwenhoek">
        <title>Denitratimonas tolerans gen. nov., sp. nov., a denitrifying bacterium isolated from a bioreactor for tannery wastewater treatment.</title>
        <authorList>
            <person name="Han S.I."/>
            <person name="Kim J.O."/>
            <person name="Lee Y.R."/>
            <person name="Ekpeghere K.I."/>
            <person name="Koh S.C."/>
            <person name="Whang K.S."/>
        </authorList>
    </citation>
    <scope>NUCLEOTIDE SEQUENCE [LARGE SCALE GENOMIC DNA]</scope>
    <source>
        <strain evidence="3 4">KACC 17565</strain>
    </source>
</reference>
<keyword evidence="4" id="KW-1185">Reference proteome</keyword>
<protein>
    <recommendedName>
        <fullName evidence="5">Lipoprotein</fullName>
    </recommendedName>
</protein>
<proteinExistence type="predicted"/>